<dbReference type="EMBL" id="KZ805450">
    <property type="protein sequence ID" value="PVH96945.1"/>
    <property type="molecule type" value="Genomic_DNA"/>
</dbReference>
<protein>
    <recommendedName>
        <fullName evidence="2">Ubiquitin 3 binding protein But2 C-terminal domain-containing protein</fullName>
    </recommendedName>
</protein>
<dbReference type="OrthoDB" id="4657524at2759"/>
<feature type="signal peptide" evidence="1">
    <location>
        <begin position="1"/>
        <end position="17"/>
    </location>
</feature>
<dbReference type="Proteomes" id="UP000244855">
    <property type="component" value="Unassembled WGS sequence"/>
</dbReference>
<reference evidence="3 4" key="1">
    <citation type="journal article" date="2018" name="Sci. Rep.">
        <title>Comparative genomics provides insights into the lifestyle and reveals functional heterogeneity of dark septate endophytic fungi.</title>
        <authorList>
            <person name="Knapp D.G."/>
            <person name="Nemeth J.B."/>
            <person name="Barry K."/>
            <person name="Hainaut M."/>
            <person name="Henrissat B."/>
            <person name="Johnson J."/>
            <person name="Kuo A."/>
            <person name="Lim J.H.P."/>
            <person name="Lipzen A."/>
            <person name="Nolan M."/>
            <person name="Ohm R.A."/>
            <person name="Tamas L."/>
            <person name="Grigoriev I.V."/>
            <person name="Spatafora J.W."/>
            <person name="Nagy L.G."/>
            <person name="Kovacs G.M."/>
        </authorList>
    </citation>
    <scope>NUCLEOTIDE SEQUENCE [LARGE SCALE GENOMIC DNA]</scope>
    <source>
        <strain evidence="3 4">DSE2036</strain>
    </source>
</reference>
<dbReference type="InterPro" id="IPR018620">
    <property type="entry name" value="Ubiquitin3-bd_protein_But2_C"/>
</dbReference>
<organism evidence="3 4">
    <name type="scientific">Periconia macrospinosa</name>
    <dbReference type="NCBI Taxonomy" id="97972"/>
    <lineage>
        <taxon>Eukaryota</taxon>
        <taxon>Fungi</taxon>
        <taxon>Dikarya</taxon>
        <taxon>Ascomycota</taxon>
        <taxon>Pezizomycotina</taxon>
        <taxon>Dothideomycetes</taxon>
        <taxon>Pleosporomycetidae</taxon>
        <taxon>Pleosporales</taxon>
        <taxon>Massarineae</taxon>
        <taxon>Periconiaceae</taxon>
        <taxon>Periconia</taxon>
    </lineage>
</organism>
<evidence type="ECO:0000256" key="1">
    <source>
        <dbReference type="SAM" id="SignalP"/>
    </source>
</evidence>
<keyword evidence="4" id="KW-1185">Reference proteome</keyword>
<dbReference type="STRING" id="97972.A0A2V1DG21"/>
<evidence type="ECO:0000313" key="4">
    <source>
        <dbReference type="Proteomes" id="UP000244855"/>
    </source>
</evidence>
<feature type="chain" id="PRO_5015896807" description="Ubiquitin 3 binding protein But2 C-terminal domain-containing protein" evidence="1">
    <location>
        <begin position="18"/>
        <end position="158"/>
    </location>
</feature>
<evidence type="ECO:0000313" key="3">
    <source>
        <dbReference type="EMBL" id="PVH96945.1"/>
    </source>
</evidence>
<dbReference type="Pfam" id="PF09792">
    <property type="entry name" value="But2"/>
    <property type="match status" value="1"/>
</dbReference>
<proteinExistence type="predicted"/>
<sequence>MRFLTFIPALFALPTIGALIDKQYAHLIVPLNKSEEYTPMGTQKSFDIERYIWTAFLFDVPDNNANWCNLKLTISTDEKRSAPYKVWGNTGDEDFYVFNVSTVSRHINKDADTWHDHPEIKEWVATFTVWKDGRVKQDGGLFFACAKNNIAEYIAHPA</sequence>
<gene>
    <name evidence="3" type="ORF">DM02DRAFT_568753</name>
</gene>
<accession>A0A2V1DG21</accession>
<dbReference type="AlphaFoldDB" id="A0A2V1DG21"/>
<feature type="non-terminal residue" evidence="3">
    <location>
        <position position="158"/>
    </location>
</feature>
<keyword evidence="1" id="KW-0732">Signal</keyword>
<name>A0A2V1DG21_9PLEO</name>
<evidence type="ECO:0000259" key="2">
    <source>
        <dbReference type="Pfam" id="PF09792"/>
    </source>
</evidence>
<feature type="domain" description="Ubiquitin 3 binding protein But2 C-terminal" evidence="2">
    <location>
        <begin position="24"/>
        <end position="133"/>
    </location>
</feature>